<feature type="transmembrane region" description="Helical" evidence="1">
    <location>
        <begin position="247"/>
        <end position="266"/>
    </location>
</feature>
<keyword evidence="1" id="KW-0472">Membrane</keyword>
<dbReference type="PANTHER" id="PTHR23021">
    <property type="entry name" value="SERPENTINE RECEPTOR, CLASS T"/>
    <property type="match status" value="1"/>
</dbReference>
<dbReference type="AlphaFoldDB" id="A0A9P1IYC4"/>
<feature type="transmembrane region" description="Helical" evidence="1">
    <location>
        <begin position="44"/>
        <end position="65"/>
    </location>
</feature>
<feature type="transmembrane region" description="Helical" evidence="1">
    <location>
        <begin position="278"/>
        <end position="299"/>
    </location>
</feature>
<feature type="transmembrane region" description="Helical" evidence="1">
    <location>
        <begin position="199"/>
        <end position="227"/>
    </location>
</feature>
<dbReference type="OrthoDB" id="5842676at2759"/>
<name>A0A9P1IYC4_9PELO</name>
<keyword evidence="1" id="KW-1133">Transmembrane helix</keyword>
<keyword evidence="3" id="KW-1185">Reference proteome</keyword>
<proteinExistence type="predicted"/>
<evidence type="ECO:0000313" key="3">
    <source>
        <dbReference type="Proteomes" id="UP001152747"/>
    </source>
</evidence>
<comment type="caution">
    <text evidence="2">The sequence shown here is derived from an EMBL/GenBank/DDBJ whole genome shotgun (WGS) entry which is preliminary data.</text>
</comment>
<feature type="transmembrane region" description="Helical" evidence="1">
    <location>
        <begin position="157"/>
        <end position="179"/>
    </location>
</feature>
<feature type="transmembrane region" description="Helical" evidence="1">
    <location>
        <begin position="113"/>
        <end position="136"/>
    </location>
</feature>
<reference evidence="2" key="1">
    <citation type="submission" date="2022-11" db="EMBL/GenBank/DDBJ databases">
        <authorList>
            <person name="Kikuchi T."/>
        </authorList>
    </citation>
    <scope>NUCLEOTIDE SEQUENCE</scope>
    <source>
        <strain evidence="2">PS1010</strain>
    </source>
</reference>
<keyword evidence="1" id="KW-0812">Transmembrane</keyword>
<dbReference type="InterPro" id="IPR019425">
    <property type="entry name" value="7TM_GPCR_serpentine_rcpt_Srt"/>
</dbReference>
<dbReference type="Pfam" id="PF10321">
    <property type="entry name" value="7TM_GPCR_Srt"/>
    <property type="match status" value="1"/>
</dbReference>
<accession>A0A9P1IYC4</accession>
<dbReference type="PANTHER" id="PTHR23021:SF11">
    <property type="entry name" value="SERPENTINE RECEPTOR, CLASS T"/>
    <property type="match status" value="1"/>
</dbReference>
<dbReference type="Proteomes" id="UP001152747">
    <property type="component" value="Unassembled WGS sequence"/>
</dbReference>
<dbReference type="EMBL" id="CANHGI010000005">
    <property type="protein sequence ID" value="CAI5453336.1"/>
    <property type="molecule type" value="Genomic_DNA"/>
</dbReference>
<evidence type="ECO:0008006" key="4">
    <source>
        <dbReference type="Google" id="ProtNLM"/>
    </source>
</evidence>
<protein>
    <recommendedName>
        <fullName evidence="4">Serpentine Receptor, class T</fullName>
    </recommendedName>
</protein>
<organism evidence="2 3">
    <name type="scientific">Caenorhabditis angaria</name>
    <dbReference type="NCBI Taxonomy" id="860376"/>
    <lineage>
        <taxon>Eukaryota</taxon>
        <taxon>Metazoa</taxon>
        <taxon>Ecdysozoa</taxon>
        <taxon>Nematoda</taxon>
        <taxon>Chromadorea</taxon>
        <taxon>Rhabditida</taxon>
        <taxon>Rhabditina</taxon>
        <taxon>Rhabditomorpha</taxon>
        <taxon>Rhabditoidea</taxon>
        <taxon>Rhabditidae</taxon>
        <taxon>Peloderinae</taxon>
        <taxon>Caenorhabditis</taxon>
    </lineage>
</organism>
<feature type="transmembrane region" description="Helical" evidence="1">
    <location>
        <begin position="77"/>
        <end position="101"/>
    </location>
</feature>
<evidence type="ECO:0000256" key="1">
    <source>
        <dbReference type="SAM" id="Phobius"/>
    </source>
</evidence>
<dbReference type="SUPFAM" id="SSF81321">
    <property type="entry name" value="Family A G protein-coupled receptor-like"/>
    <property type="match status" value="1"/>
</dbReference>
<evidence type="ECO:0000313" key="2">
    <source>
        <dbReference type="EMBL" id="CAI5453336.1"/>
    </source>
</evidence>
<gene>
    <name evidence="2" type="ORF">CAMP_LOCUS15973</name>
</gene>
<sequence>MSKDFEMSLFFVITHGFILNQDYYNCTDPEAIQGTRIKWPYLGWYFIISGGFFIILFIPCIIVGLRSELIKSSCYKIMFLSSSFDILQLIAGSLATGFYGIQGSNFCDFPKSIFSLGAIGCGAWFGGCISCVTLAINRCCDIDPNLKLRWIFNGNKVYVPLFLIMFYASCGALFTKPPLFRSDYMSWFFDPRVNNHPEFYTNMLFTMNNCLVSIFTTSCYVYLCILLRYKSRHSTNSNVINKTQKQVFLQSVIICSFNAVAAYTYVYMQYFYTPPVAIILGHITWQLSNGSVSIVYLTLNGTIKRGVYKMIIPKKFQKVTMVHNSVSRMMTRSTVDVIVRF</sequence>